<gene>
    <name evidence="2" type="ORF">PCAMFM013_S012g000155</name>
</gene>
<sequence>MPVSTRSPGKPTLYDHPSKVGKCQGMRPPDTHLTEKYSMHVATANRPTQWHLYYPDTRPELSSQLRYYDTIEFDSNCGSLLVLS</sequence>
<name>A0A0G4PDX9_PENC3</name>
<dbReference type="EMBL" id="HG793145">
    <property type="protein sequence ID" value="CRL24545.1"/>
    <property type="molecule type" value="Genomic_DNA"/>
</dbReference>
<evidence type="ECO:0000313" key="2">
    <source>
        <dbReference type="EMBL" id="CRL24545.1"/>
    </source>
</evidence>
<reference evidence="2 3" key="1">
    <citation type="journal article" date="2014" name="Nat. Commun.">
        <title>Multiple recent horizontal transfers of a large genomic region in cheese making fungi.</title>
        <authorList>
            <person name="Cheeseman K."/>
            <person name="Ropars J."/>
            <person name="Renault P."/>
            <person name="Dupont J."/>
            <person name="Gouzy J."/>
            <person name="Branca A."/>
            <person name="Abraham A.L."/>
            <person name="Ceppi M."/>
            <person name="Conseiller E."/>
            <person name="Debuchy R."/>
            <person name="Malagnac F."/>
            <person name="Goarin A."/>
            <person name="Silar P."/>
            <person name="Lacoste S."/>
            <person name="Sallet E."/>
            <person name="Bensimon A."/>
            <person name="Giraud T."/>
            <person name="Brygoo Y."/>
        </authorList>
    </citation>
    <scope>NUCLEOTIDE SEQUENCE [LARGE SCALE GENOMIC DNA]</scope>
    <source>
        <strain evidence="3">FM 013</strain>
    </source>
</reference>
<evidence type="ECO:0000313" key="3">
    <source>
        <dbReference type="Proteomes" id="UP000053732"/>
    </source>
</evidence>
<dbReference type="Proteomes" id="UP000053732">
    <property type="component" value="Unassembled WGS sequence"/>
</dbReference>
<proteinExistence type="predicted"/>
<keyword evidence="3" id="KW-1185">Reference proteome</keyword>
<accession>A0A0G4PDX9</accession>
<dbReference type="AlphaFoldDB" id="A0A0G4PDX9"/>
<organism evidence="2 3">
    <name type="scientific">Penicillium camemberti (strain FM 013)</name>
    <dbReference type="NCBI Taxonomy" id="1429867"/>
    <lineage>
        <taxon>Eukaryota</taxon>
        <taxon>Fungi</taxon>
        <taxon>Dikarya</taxon>
        <taxon>Ascomycota</taxon>
        <taxon>Pezizomycotina</taxon>
        <taxon>Eurotiomycetes</taxon>
        <taxon>Eurotiomycetidae</taxon>
        <taxon>Eurotiales</taxon>
        <taxon>Aspergillaceae</taxon>
        <taxon>Penicillium</taxon>
    </lineage>
</organism>
<protein>
    <submittedName>
        <fullName evidence="2">Str. FM013</fullName>
    </submittedName>
</protein>
<evidence type="ECO:0000256" key="1">
    <source>
        <dbReference type="SAM" id="MobiDB-lite"/>
    </source>
</evidence>
<feature type="region of interest" description="Disordered" evidence="1">
    <location>
        <begin position="1"/>
        <end position="32"/>
    </location>
</feature>